<dbReference type="InterPro" id="IPR018752">
    <property type="entry name" value="DabA"/>
</dbReference>
<feature type="binding site" evidence="6">
    <location>
        <position position="544"/>
    </location>
    <ligand>
        <name>Zn(2+)</name>
        <dbReference type="ChEBI" id="CHEBI:29105"/>
    </ligand>
</feature>
<evidence type="ECO:0000256" key="4">
    <source>
        <dbReference type="ARBA" id="ARBA00022833"/>
    </source>
</evidence>
<dbReference type="PANTHER" id="PTHR38344:SF1">
    <property type="entry name" value="INORGANIC CARBON TRANSPORTER SUBUNIT DABA-RELATED"/>
    <property type="match status" value="1"/>
</dbReference>
<organism evidence="8 9">
    <name type="scientific">Acidithrix ferrooxidans</name>
    <dbReference type="NCBI Taxonomy" id="1280514"/>
    <lineage>
        <taxon>Bacteria</taxon>
        <taxon>Bacillati</taxon>
        <taxon>Actinomycetota</taxon>
        <taxon>Acidimicrobiia</taxon>
        <taxon>Acidimicrobiales</taxon>
        <taxon>Acidimicrobiaceae</taxon>
        <taxon>Acidithrix</taxon>
    </lineage>
</organism>
<evidence type="ECO:0000256" key="6">
    <source>
        <dbReference type="HAMAP-Rule" id="MF_01871"/>
    </source>
</evidence>
<dbReference type="Pfam" id="PF10070">
    <property type="entry name" value="DabA"/>
    <property type="match status" value="1"/>
</dbReference>
<proteinExistence type="inferred from homology"/>
<comment type="cofactor">
    <cofactor evidence="6">
        <name>Zn(2+)</name>
        <dbReference type="ChEBI" id="CHEBI:29105"/>
    </cofactor>
</comment>
<dbReference type="GO" id="GO:0005886">
    <property type="term" value="C:plasma membrane"/>
    <property type="evidence" value="ECO:0007669"/>
    <property type="project" value="UniProtKB-SubCell"/>
</dbReference>
<feature type="binding site" evidence="6">
    <location>
        <position position="350"/>
    </location>
    <ligand>
        <name>Zn(2+)</name>
        <dbReference type="ChEBI" id="CHEBI:29105"/>
    </ligand>
</feature>
<keyword evidence="4 6" id="KW-0862">Zinc</keyword>
<evidence type="ECO:0000313" key="9">
    <source>
        <dbReference type="Proteomes" id="UP000032360"/>
    </source>
</evidence>
<evidence type="ECO:0000256" key="2">
    <source>
        <dbReference type="ARBA" id="ARBA00022475"/>
    </source>
</evidence>
<keyword evidence="2 6" id="KW-1003">Cell membrane</keyword>
<dbReference type="OrthoDB" id="9805101at2"/>
<comment type="similarity">
    <text evidence="6">Belongs to the inorganic carbon transporter (TC 9.A.2) DabA family.</text>
</comment>
<comment type="function">
    <text evidence="6">Part of an energy-coupled inorganic carbon pump.</text>
</comment>
<keyword evidence="5 6" id="KW-0472">Membrane</keyword>
<dbReference type="PATRIC" id="fig|1280514.3.peg.2759"/>
<dbReference type="Proteomes" id="UP000032360">
    <property type="component" value="Unassembled WGS sequence"/>
</dbReference>
<name>A0A0D8HGQ9_9ACTN</name>
<reference evidence="8 9" key="1">
    <citation type="submission" date="2015-01" db="EMBL/GenBank/DDBJ databases">
        <title>Draft genome of the acidophilic iron oxidizer Acidithrix ferrooxidans strain Py-F3.</title>
        <authorList>
            <person name="Poehlein A."/>
            <person name="Eisen S."/>
            <person name="Schloemann M."/>
            <person name="Johnson B.D."/>
            <person name="Daniel R."/>
            <person name="Muehling M."/>
        </authorList>
    </citation>
    <scope>NUCLEOTIDE SEQUENCE [LARGE SCALE GENOMIC DNA]</scope>
    <source>
        <strain evidence="8 9">Py-F3</strain>
    </source>
</reference>
<keyword evidence="9" id="KW-1185">Reference proteome</keyword>
<evidence type="ECO:0000256" key="7">
    <source>
        <dbReference type="SAM" id="MobiDB-lite"/>
    </source>
</evidence>
<gene>
    <name evidence="6" type="primary">dabA</name>
    <name evidence="8" type="ORF">AXFE_21050</name>
</gene>
<feature type="binding site" evidence="6">
    <location>
        <position position="348"/>
    </location>
    <ligand>
        <name>Zn(2+)</name>
        <dbReference type="ChEBI" id="CHEBI:29105"/>
    </ligand>
</feature>
<dbReference type="EMBL" id="JXYS01000067">
    <property type="protein sequence ID" value="KJF17034.1"/>
    <property type="molecule type" value="Genomic_DNA"/>
</dbReference>
<comment type="caution">
    <text evidence="8">The sequence shown here is derived from an EMBL/GenBank/DDBJ whole genome shotgun (WGS) entry which is preliminary data.</text>
</comment>
<evidence type="ECO:0000313" key="8">
    <source>
        <dbReference type="EMBL" id="KJF17034.1"/>
    </source>
</evidence>
<comment type="subcellular location">
    <subcellularLocation>
        <location evidence="6">Cell membrane</location>
        <topology evidence="6">Peripheral membrane protein</topology>
    </subcellularLocation>
</comment>
<evidence type="ECO:0000256" key="3">
    <source>
        <dbReference type="ARBA" id="ARBA00022723"/>
    </source>
</evidence>
<sequence length="840" mass="92144">MKKERVQNSKPLSLIKEIEQAAEVLAPIWPLTNFVAVNPLWDLRDLGFHGAIRYARQYLGIDGYLPESLADLAIKQSRLISKDIDEATIEANILAEQYQKEIEPLEMVLPSQLIDHIHGTQLSTMIEEEMAKWCASFLTASDKNAENGFYDYWRRHVVIDPAARKIVGKKEHKSLGAFGETPLIAITKALEDLKAPQELHIQLFRLTLTRLLGWAGHAKWRSQWADPSHPGPKLYLDSLLAVGLVYEAVVANALKTTEITSVKTNASCPPLTHEPKRKRATTKDNSNRSGWEALSQLSPDRQSAVILRAYENHYRDELLTIIESKSSCESSSEFSNEPTTASVQAIFCIDVRSEGIRRQLEATDIAGEIETYGFAGFFGIPANFAAFGESTPIPLSPVLLQPTISSYEVPNQDNDSSLKRRMAISEVERASYSAFERTRHGATSAYVLAEATGVAAGAIAIARTISPRGYASIRSFARGQRSGPISTHIEIGDRNESFTIDEQVNMAENTLRAIGLIGNFAPIVLVCGHGSSTENNAFFSAFHCGACGGNRGANSARIFATILNTSDVRTGLTGRGIAIPDSTIFIAGEHDTSIDLVTLLDTQNATLTHKSEIESLKQALIQAGEKLAQERVRSLPGAPAGGGTAHVARRASDWAQITPEWGLARNAAMIIGPRSTTAGLDLNRRTFLHSYNASIDPDGTLLTAILTAPMVVAHWINAQYYFSSVDAATFSAGDKVAHNVVGDTGVILGAGGDLLVGLTRQSLFDQDMAYHEPMRLLTLVEAPIERIEQVIDANQILQQLFNGAWVHLVARENEDSRWMIRSTARQWYPWQTSPEHDKKA</sequence>
<keyword evidence="1 6" id="KW-0813">Transport</keyword>
<feature type="binding site" evidence="6">
    <location>
        <position position="529"/>
    </location>
    <ligand>
        <name>Zn(2+)</name>
        <dbReference type="ChEBI" id="CHEBI:29105"/>
    </ligand>
</feature>
<dbReference type="AlphaFoldDB" id="A0A0D8HGQ9"/>
<accession>A0A0D8HGQ9</accession>
<dbReference type="HAMAP" id="MF_01871">
    <property type="entry name" value="DabA"/>
    <property type="match status" value="1"/>
</dbReference>
<comment type="subunit">
    <text evidence="6">Forms a complex with DabB.</text>
</comment>
<feature type="region of interest" description="Disordered" evidence="7">
    <location>
        <begin position="265"/>
        <end position="291"/>
    </location>
</feature>
<dbReference type="PANTHER" id="PTHR38344">
    <property type="entry name" value="UPF0753 PROTEIN AQ_863"/>
    <property type="match status" value="1"/>
</dbReference>
<dbReference type="STRING" id="1280514.AXFE_21050"/>
<dbReference type="GO" id="GO:0008270">
    <property type="term" value="F:zinc ion binding"/>
    <property type="evidence" value="ECO:0007669"/>
    <property type="project" value="UniProtKB-UniRule"/>
</dbReference>
<evidence type="ECO:0000256" key="1">
    <source>
        <dbReference type="ARBA" id="ARBA00022448"/>
    </source>
</evidence>
<keyword evidence="3 6" id="KW-0479">Metal-binding</keyword>
<dbReference type="RefSeq" id="WP_052605739.1">
    <property type="nucleotide sequence ID" value="NZ_JXYS01000067.1"/>
</dbReference>
<protein>
    <recommendedName>
        <fullName evidence="6">Probable inorganic carbon transporter subunit DabA</fullName>
    </recommendedName>
</protein>
<evidence type="ECO:0000256" key="5">
    <source>
        <dbReference type="ARBA" id="ARBA00023136"/>
    </source>
</evidence>